<dbReference type="STRING" id="210143.A0A1R3IZS1"/>
<comment type="caution">
    <text evidence="2">The sequence shown here is derived from an EMBL/GenBank/DDBJ whole genome shotgun (WGS) entry which is preliminary data.</text>
</comment>
<dbReference type="OrthoDB" id="1001987at2759"/>
<feature type="compositionally biased region" description="Basic and acidic residues" evidence="1">
    <location>
        <begin position="193"/>
        <end position="208"/>
    </location>
</feature>
<dbReference type="EMBL" id="AWWV01009085">
    <property type="protein sequence ID" value="OMO88089.1"/>
    <property type="molecule type" value="Genomic_DNA"/>
</dbReference>
<reference evidence="2 3" key="1">
    <citation type="submission" date="2013-09" db="EMBL/GenBank/DDBJ databases">
        <title>Corchorus capsularis genome sequencing.</title>
        <authorList>
            <person name="Alam M."/>
            <person name="Haque M.S."/>
            <person name="Islam M.S."/>
            <person name="Emdad E.M."/>
            <person name="Islam M.M."/>
            <person name="Ahmed B."/>
            <person name="Halim A."/>
            <person name="Hossen Q.M.M."/>
            <person name="Hossain M.Z."/>
            <person name="Ahmed R."/>
            <person name="Khan M.M."/>
            <person name="Islam R."/>
            <person name="Rashid M.M."/>
            <person name="Khan S.A."/>
            <person name="Rahman M.S."/>
            <person name="Alam M."/>
        </authorList>
    </citation>
    <scope>NUCLEOTIDE SEQUENCE [LARGE SCALE GENOMIC DNA]</scope>
    <source>
        <strain evidence="3">cv. CVL-1</strain>
        <tissue evidence="2">Whole seedling</tissue>
    </source>
</reference>
<protein>
    <submittedName>
        <fullName evidence="2">Uncharacterized protein</fullName>
    </submittedName>
</protein>
<feature type="compositionally biased region" description="Acidic residues" evidence="1">
    <location>
        <begin position="209"/>
        <end position="219"/>
    </location>
</feature>
<feature type="region of interest" description="Disordered" evidence="1">
    <location>
        <begin position="191"/>
        <end position="219"/>
    </location>
</feature>
<dbReference type="Proteomes" id="UP000188268">
    <property type="component" value="Unassembled WGS sequence"/>
</dbReference>
<proteinExistence type="predicted"/>
<keyword evidence="3" id="KW-1185">Reference proteome</keyword>
<name>A0A1R3IZS1_COCAP</name>
<dbReference type="InterPro" id="IPR032675">
    <property type="entry name" value="LRR_dom_sf"/>
</dbReference>
<dbReference type="AlphaFoldDB" id="A0A1R3IZS1"/>
<evidence type="ECO:0000256" key="1">
    <source>
        <dbReference type="SAM" id="MobiDB-lite"/>
    </source>
</evidence>
<dbReference type="Gene3D" id="3.80.10.10">
    <property type="entry name" value="Ribonuclease Inhibitor"/>
    <property type="match status" value="1"/>
</dbReference>
<evidence type="ECO:0000313" key="3">
    <source>
        <dbReference type="Proteomes" id="UP000188268"/>
    </source>
</evidence>
<organism evidence="2 3">
    <name type="scientific">Corchorus capsularis</name>
    <name type="common">Jute</name>
    <dbReference type="NCBI Taxonomy" id="210143"/>
    <lineage>
        <taxon>Eukaryota</taxon>
        <taxon>Viridiplantae</taxon>
        <taxon>Streptophyta</taxon>
        <taxon>Embryophyta</taxon>
        <taxon>Tracheophyta</taxon>
        <taxon>Spermatophyta</taxon>
        <taxon>Magnoliopsida</taxon>
        <taxon>eudicotyledons</taxon>
        <taxon>Gunneridae</taxon>
        <taxon>Pentapetalae</taxon>
        <taxon>rosids</taxon>
        <taxon>malvids</taxon>
        <taxon>Malvales</taxon>
        <taxon>Malvaceae</taxon>
        <taxon>Grewioideae</taxon>
        <taxon>Apeibeae</taxon>
        <taxon>Corchorus</taxon>
    </lineage>
</organism>
<evidence type="ECO:0000313" key="2">
    <source>
        <dbReference type="EMBL" id="OMO88089.1"/>
    </source>
</evidence>
<sequence length="219" mass="24454">MSSTDSPSNSKSVLLPLAEHFGNRDYIPYFALARDYESVDVTKGVNYASGWAGIRDESGQRLFHPYHLFYMEAVSAIVGSLAGKAVDYTISPIARQVDGEGEVVKAESICFPKLKHLELSTLKKLESFSSSGNYTFQFPSLQTVQLNDCPNMKMFSPADPSTPSLFKVIFGPIFGGKERYSRSLNRAVQQMFEKQESEAKDDKENSEIKDEEDLTSPEH</sequence>
<gene>
    <name evidence="2" type="ORF">CCACVL1_08556</name>
</gene>
<accession>A0A1R3IZS1</accession>
<dbReference type="Gramene" id="OMO88089">
    <property type="protein sequence ID" value="OMO88089"/>
    <property type="gene ID" value="CCACVL1_08556"/>
</dbReference>